<dbReference type="EMBL" id="RRYP01002210">
    <property type="protein sequence ID" value="TNV85024.1"/>
    <property type="molecule type" value="Genomic_DNA"/>
</dbReference>
<feature type="transmembrane region" description="Helical" evidence="2">
    <location>
        <begin position="91"/>
        <end position="115"/>
    </location>
</feature>
<feature type="compositionally biased region" description="Polar residues" evidence="1">
    <location>
        <begin position="714"/>
        <end position="748"/>
    </location>
</feature>
<proteinExistence type="predicted"/>
<dbReference type="OrthoDB" id="289792at2759"/>
<dbReference type="GO" id="GO:0007131">
    <property type="term" value="P:reciprocal meiotic recombination"/>
    <property type="evidence" value="ECO:0007669"/>
    <property type="project" value="TreeGrafter"/>
</dbReference>
<name>A0A8J8T7C3_HALGN</name>
<accession>A0A8J8T7C3</accession>
<evidence type="ECO:0000313" key="4">
    <source>
        <dbReference type="Proteomes" id="UP000785679"/>
    </source>
</evidence>
<keyword evidence="2" id="KW-0472">Membrane</keyword>
<keyword evidence="4" id="KW-1185">Reference proteome</keyword>
<sequence length="807" mass="91612">MGQNSHPVDAGTGSNAIPPILEAQVSRELHQQHTHTLIQKKNRTQLIKALAQTTAKDKCSHSFLGLIRSQDVFGQKVEFTYKGHRHYRTTIGAVVSILLKLVLFMFIFYEMYVIFSRKHPTVSTKYIMRNPDSPFALSPFEMGFNMAFGIQMRQSNIKSFNALYSGAIGQMTPQKGAQSTTSVSQIIQIQAKGNYDYKAPTSVDEDPWIFVKLDPSIASFKAFKAVKNTVDYGTQSESPIPIVQQDCNSHTSTISSVLSSAIEKLSHFYCLDQQHTQELELNNFENSMFSQYSEIQVQLATCKNSSSTLCKSQALIDKVIGSMRIQIIYTNSNMNFKEFDDRQKIFQEYLAKPITIGLDPNSEQQASLYIQSAETQLFDHVFFYFQQIQENAYMVDEFPRYERAVISQAKGIVAQLNLRLDQKYAIYGRVADNLISGLESIGGFYESMMHIGFLLVFFFQERLFKSSFLKQLYQVAAPKPVNSKIKIPPIDFVLDDIDNHDASDSILKNILDTILLRKRFGYGYPEIFHFLIKCRCLVSRHRKKDQSSMDKSHLLYDKGNAKLGHELDIINLVRSIRQLRLLSQVLIGPTERMLLKFQRKNMIETTSSSSDSDHHDYDTVKLLNSKKGLVKLQQIVKIKKSLDQLKDQEIGQAEKNMMKGIFVRRPQKYKTATQIKLNLDSIHTEHNDMPDDIEKDGSNKPSKSGSAIRIKIQHPSSDFSQQSRSQINHSSSCESISGKSPASSVQRPSMYSRMLSSFKGNKVSSFRGMSKFQNGGNQVAKMMPYPVPDSSAKKQLSDEIFQEEEGG</sequence>
<gene>
    <name evidence="3" type="ORF">FGO68_gene16794</name>
</gene>
<evidence type="ECO:0000256" key="2">
    <source>
        <dbReference type="SAM" id="Phobius"/>
    </source>
</evidence>
<dbReference type="AlphaFoldDB" id="A0A8J8T7C3"/>
<dbReference type="GO" id="GO:0005634">
    <property type="term" value="C:nucleus"/>
    <property type="evidence" value="ECO:0007669"/>
    <property type="project" value="TreeGrafter"/>
</dbReference>
<evidence type="ECO:0000313" key="3">
    <source>
        <dbReference type="EMBL" id="TNV85024.1"/>
    </source>
</evidence>
<evidence type="ECO:0000256" key="1">
    <source>
        <dbReference type="SAM" id="MobiDB-lite"/>
    </source>
</evidence>
<dbReference type="PANTHER" id="PTHR31398:SF0">
    <property type="entry name" value="MEIOTIC NUCLEAR DIVISION PROTEIN 1 HOMOLOG"/>
    <property type="match status" value="1"/>
</dbReference>
<feature type="region of interest" description="Disordered" evidence="1">
    <location>
        <begin position="681"/>
        <end position="748"/>
    </location>
</feature>
<feature type="region of interest" description="Disordered" evidence="1">
    <location>
        <begin position="765"/>
        <end position="807"/>
    </location>
</feature>
<keyword evidence="2" id="KW-0812">Transmembrane</keyword>
<keyword evidence="2" id="KW-1133">Transmembrane helix</keyword>
<organism evidence="3 4">
    <name type="scientific">Halteria grandinella</name>
    <dbReference type="NCBI Taxonomy" id="5974"/>
    <lineage>
        <taxon>Eukaryota</taxon>
        <taxon>Sar</taxon>
        <taxon>Alveolata</taxon>
        <taxon>Ciliophora</taxon>
        <taxon>Intramacronucleata</taxon>
        <taxon>Spirotrichea</taxon>
        <taxon>Stichotrichia</taxon>
        <taxon>Sporadotrichida</taxon>
        <taxon>Halteriidae</taxon>
        <taxon>Halteria</taxon>
    </lineage>
</organism>
<comment type="caution">
    <text evidence="3">The sequence shown here is derived from an EMBL/GenBank/DDBJ whole genome shotgun (WGS) entry which is preliminary data.</text>
</comment>
<reference evidence="3" key="1">
    <citation type="submission" date="2019-06" db="EMBL/GenBank/DDBJ databases">
        <authorList>
            <person name="Zheng W."/>
        </authorList>
    </citation>
    <scope>NUCLEOTIDE SEQUENCE</scope>
    <source>
        <strain evidence="3">QDHG01</strain>
    </source>
</reference>
<protein>
    <submittedName>
        <fullName evidence="3">Uncharacterized protein</fullName>
    </submittedName>
</protein>
<dbReference type="Proteomes" id="UP000785679">
    <property type="component" value="Unassembled WGS sequence"/>
</dbReference>
<dbReference type="PANTHER" id="PTHR31398">
    <property type="entry name" value="MEIOTIC NUCLEAR DIVISION PROTEIN 1 HOMOLOG"/>
    <property type="match status" value="1"/>
</dbReference>